<gene>
    <name evidence="3" type="ORF">Daus18300_006818</name>
</gene>
<feature type="compositionally biased region" description="Low complexity" evidence="1">
    <location>
        <begin position="74"/>
        <end position="86"/>
    </location>
</feature>
<evidence type="ECO:0000256" key="2">
    <source>
        <dbReference type="SAM" id="SignalP"/>
    </source>
</evidence>
<proteinExistence type="predicted"/>
<organism evidence="3 4">
    <name type="scientific">Diaporthe australafricana</name>
    <dbReference type="NCBI Taxonomy" id="127596"/>
    <lineage>
        <taxon>Eukaryota</taxon>
        <taxon>Fungi</taxon>
        <taxon>Dikarya</taxon>
        <taxon>Ascomycota</taxon>
        <taxon>Pezizomycotina</taxon>
        <taxon>Sordariomycetes</taxon>
        <taxon>Sordariomycetidae</taxon>
        <taxon>Diaporthales</taxon>
        <taxon>Diaporthaceae</taxon>
        <taxon>Diaporthe</taxon>
    </lineage>
</organism>
<dbReference type="Proteomes" id="UP001583177">
    <property type="component" value="Unassembled WGS sequence"/>
</dbReference>
<feature type="compositionally biased region" description="Basic and acidic residues" evidence="1">
    <location>
        <begin position="136"/>
        <end position="160"/>
    </location>
</feature>
<feature type="compositionally biased region" description="Polar residues" evidence="1">
    <location>
        <begin position="172"/>
        <end position="201"/>
    </location>
</feature>
<keyword evidence="4" id="KW-1185">Reference proteome</keyword>
<evidence type="ECO:0000313" key="3">
    <source>
        <dbReference type="EMBL" id="KAL1866354.1"/>
    </source>
</evidence>
<comment type="caution">
    <text evidence="3">The sequence shown here is derived from an EMBL/GenBank/DDBJ whole genome shotgun (WGS) entry which is preliminary data.</text>
</comment>
<protein>
    <submittedName>
        <fullName evidence="3">Uncharacterized protein</fullName>
    </submittedName>
</protein>
<feature type="region of interest" description="Disordered" evidence="1">
    <location>
        <begin position="136"/>
        <end position="201"/>
    </location>
</feature>
<evidence type="ECO:0000313" key="4">
    <source>
        <dbReference type="Proteomes" id="UP001583177"/>
    </source>
</evidence>
<name>A0ABR3WSD7_9PEZI</name>
<feature type="compositionally biased region" description="Low complexity" evidence="1">
    <location>
        <begin position="49"/>
        <end position="59"/>
    </location>
</feature>
<evidence type="ECO:0000256" key="1">
    <source>
        <dbReference type="SAM" id="MobiDB-lite"/>
    </source>
</evidence>
<sequence>MSIATAVFLINTGLLNGVAHNVFNPVRQHLDGLIPLAAPGPNGNRDADGNNPPADNQAAAGGGGNNDRRPPQPEQQRGGPDPAQAAARLVAQRQHQNAGWFLDQVRRLERAGLLFLASIAPGVAERHIAALEAQERAERERREAEERVERERREAEERAAAETTASGADGAGSSNETQNAEQNADSSEAAEHQQQQPIAAT</sequence>
<feature type="region of interest" description="Disordered" evidence="1">
    <location>
        <begin position="37"/>
        <end position="86"/>
    </location>
</feature>
<dbReference type="EMBL" id="JAWRVE010000056">
    <property type="protein sequence ID" value="KAL1866354.1"/>
    <property type="molecule type" value="Genomic_DNA"/>
</dbReference>
<feature type="chain" id="PRO_5045202025" evidence="2">
    <location>
        <begin position="20"/>
        <end position="201"/>
    </location>
</feature>
<keyword evidence="2" id="KW-0732">Signal</keyword>
<feature type="signal peptide" evidence="2">
    <location>
        <begin position="1"/>
        <end position="19"/>
    </location>
</feature>
<accession>A0ABR3WSD7</accession>
<reference evidence="3 4" key="1">
    <citation type="journal article" date="2024" name="IMA Fungus">
        <title>IMA Genome - F19 : A genome assembly and annotation guide to empower mycologists, including annotated draft genome sequences of Ceratocystis pirilliformis, Diaporthe australafricana, Fusarium ophioides, Paecilomyces lecythidis, and Sporothrix stenoceras.</title>
        <authorList>
            <person name="Aylward J."/>
            <person name="Wilson A.M."/>
            <person name="Visagie C.M."/>
            <person name="Spraker J."/>
            <person name="Barnes I."/>
            <person name="Buitendag C."/>
            <person name="Ceriani C."/>
            <person name="Del Mar Angel L."/>
            <person name="du Plessis D."/>
            <person name="Fuchs T."/>
            <person name="Gasser K."/>
            <person name="Kramer D."/>
            <person name="Li W."/>
            <person name="Munsamy K."/>
            <person name="Piso A."/>
            <person name="Price J.L."/>
            <person name="Sonnekus B."/>
            <person name="Thomas C."/>
            <person name="van der Nest A."/>
            <person name="van Dijk A."/>
            <person name="van Heerden A."/>
            <person name="van Vuuren N."/>
            <person name="Yilmaz N."/>
            <person name="Duong T.A."/>
            <person name="van der Merwe N.A."/>
            <person name="Wingfield M.J."/>
            <person name="Wingfield B.D."/>
        </authorList>
    </citation>
    <scope>NUCLEOTIDE SEQUENCE [LARGE SCALE GENOMIC DNA]</scope>
    <source>
        <strain evidence="3 4">CMW 18300</strain>
    </source>
</reference>